<evidence type="ECO:0000256" key="12">
    <source>
        <dbReference type="ARBA" id="ARBA00046137"/>
    </source>
</evidence>
<comment type="subcellular location">
    <subcellularLocation>
        <location evidence="1">Nucleus</location>
    </subcellularLocation>
</comment>
<name>A0A2T0FFU3_9ASCO</name>
<dbReference type="InterPro" id="IPR041412">
    <property type="entry name" value="Xrn1_helical"/>
</dbReference>
<proteinExistence type="inferred from homology"/>
<keyword evidence="11" id="KW-0539">Nucleus</keyword>
<keyword evidence="7 14" id="KW-0378">Hydrolase</keyword>
<keyword evidence="6 14" id="KW-0540">Nuclease</keyword>
<dbReference type="FunFam" id="3.40.50.12390:FF:000003">
    <property type="entry name" value="5'-3' exoribonuclease"/>
    <property type="match status" value="1"/>
</dbReference>
<comment type="function">
    <text evidence="12">Possesses 5'-&gt;3' exoribonuclease activity. Required for the processing of nuclear mRNA and rRNA precursors. May promote the termination of transcription by RNA polymerase II. Essential for vegetative cell growth and chromosome segregation.</text>
</comment>
<evidence type="ECO:0000313" key="19">
    <source>
        <dbReference type="Proteomes" id="UP000238350"/>
    </source>
</evidence>
<protein>
    <recommendedName>
        <fullName evidence="14">5'-3' exoribonuclease</fullName>
        <ecNumber evidence="14">3.1.13.-</ecNumber>
    </recommendedName>
</protein>
<feature type="domain" description="Xrn1 helical" evidence="17">
    <location>
        <begin position="295"/>
        <end position="753"/>
    </location>
</feature>
<evidence type="ECO:0000256" key="4">
    <source>
        <dbReference type="ARBA" id="ARBA00022552"/>
    </source>
</evidence>
<dbReference type="RefSeq" id="XP_024663783.1">
    <property type="nucleotide sequence ID" value="XM_024808015.1"/>
</dbReference>
<keyword evidence="8 14" id="KW-0269">Exonuclease</keyword>
<dbReference type="GO" id="GO:0003723">
    <property type="term" value="F:RNA binding"/>
    <property type="evidence" value="ECO:0007669"/>
    <property type="project" value="TreeGrafter"/>
</dbReference>
<evidence type="ECO:0000256" key="14">
    <source>
        <dbReference type="PIRNR" id="PIRNR037239"/>
    </source>
</evidence>
<dbReference type="GO" id="GO:0006397">
    <property type="term" value="P:mRNA processing"/>
    <property type="evidence" value="ECO:0007669"/>
    <property type="project" value="UniProtKB-UniRule"/>
</dbReference>
<dbReference type="GO" id="GO:0004534">
    <property type="term" value="F:5'-3' RNA exonuclease activity"/>
    <property type="evidence" value="ECO:0007669"/>
    <property type="project" value="UniProtKB-UniRule"/>
</dbReference>
<evidence type="ECO:0000256" key="10">
    <source>
        <dbReference type="ARBA" id="ARBA00023163"/>
    </source>
</evidence>
<keyword evidence="5 14" id="KW-0507">mRNA processing</keyword>
<reference evidence="18 19" key="1">
    <citation type="submission" date="2017-04" db="EMBL/GenBank/DDBJ databases">
        <title>Genome sequencing of [Candida] sorbophila.</title>
        <authorList>
            <person name="Ahn J.O."/>
        </authorList>
    </citation>
    <scope>NUCLEOTIDE SEQUENCE [LARGE SCALE GENOMIC DNA]</scope>
    <source>
        <strain evidence="18 19">DS02</strain>
    </source>
</reference>
<dbReference type="PANTHER" id="PTHR12341">
    <property type="entry name" value="5'-&gt;3' EXORIBONUCLEASE"/>
    <property type="match status" value="1"/>
</dbReference>
<dbReference type="InterPro" id="IPR017151">
    <property type="entry name" value="Xrn2/3/4"/>
</dbReference>
<evidence type="ECO:0000256" key="3">
    <source>
        <dbReference type="ARBA" id="ARBA00022472"/>
    </source>
</evidence>
<evidence type="ECO:0000256" key="8">
    <source>
        <dbReference type="ARBA" id="ARBA00022839"/>
    </source>
</evidence>
<comment type="caution">
    <text evidence="18">The sequence shown here is derived from an EMBL/GenBank/DDBJ whole genome shotgun (WGS) entry which is preliminary data.</text>
</comment>
<dbReference type="GO" id="GO:0006353">
    <property type="term" value="P:DNA-templated transcription termination"/>
    <property type="evidence" value="ECO:0007669"/>
    <property type="project" value="UniProtKB-KW"/>
</dbReference>
<feature type="compositionally biased region" description="Low complexity" evidence="15">
    <location>
        <begin position="832"/>
        <end position="842"/>
    </location>
</feature>
<dbReference type="GO" id="GO:0005634">
    <property type="term" value="C:nucleus"/>
    <property type="evidence" value="ECO:0007669"/>
    <property type="project" value="UniProtKB-SubCell"/>
</dbReference>
<dbReference type="InterPro" id="IPR004859">
    <property type="entry name" value="Xrn1_N"/>
</dbReference>
<keyword evidence="9" id="KW-0805">Transcription regulation</keyword>
<feature type="compositionally biased region" description="Basic and acidic residues" evidence="15">
    <location>
        <begin position="765"/>
        <end position="792"/>
    </location>
</feature>
<dbReference type="InterPro" id="IPR027073">
    <property type="entry name" value="5_3_exoribonuclease"/>
</dbReference>
<evidence type="ECO:0000256" key="6">
    <source>
        <dbReference type="ARBA" id="ARBA00022722"/>
    </source>
</evidence>
<keyword evidence="19" id="KW-1185">Reference proteome</keyword>
<evidence type="ECO:0000256" key="2">
    <source>
        <dbReference type="ARBA" id="ARBA00006994"/>
    </source>
</evidence>
<dbReference type="AlphaFoldDB" id="A0A2T0FFU3"/>
<feature type="region of interest" description="Disordered" evidence="15">
    <location>
        <begin position="762"/>
        <end position="793"/>
    </location>
</feature>
<feature type="region of interest" description="Disordered" evidence="15">
    <location>
        <begin position="118"/>
        <end position="142"/>
    </location>
</feature>
<dbReference type="CDD" id="cd18673">
    <property type="entry name" value="PIN_XRN1-2-like"/>
    <property type="match status" value="1"/>
</dbReference>
<feature type="domain" description="Xrn1 N-terminal" evidence="16">
    <location>
        <begin position="1"/>
        <end position="254"/>
    </location>
</feature>
<evidence type="ECO:0000256" key="11">
    <source>
        <dbReference type="ARBA" id="ARBA00023242"/>
    </source>
</evidence>
<dbReference type="EC" id="3.1.13.-" evidence="14"/>
<evidence type="ECO:0000256" key="7">
    <source>
        <dbReference type="ARBA" id="ARBA00022801"/>
    </source>
</evidence>
<feature type="compositionally biased region" description="Basic and acidic residues" evidence="15">
    <location>
        <begin position="130"/>
        <end position="142"/>
    </location>
</feature>
<evidence type="ECO:0000256" key="5">
    <source>
        <dbReference type="ARBA" id="ARBA00022664"/>
    </source>
</evidence>
<dbReference type="GeneID" id="36515206"/>
<dbReference type="GO" id="GO:0006364">
    <property type="term" value="P:rRNA processing"/>
    <property type="evidence" value="ECO:0007669"/>
    <property type="project" value="UniProtKB-KW"/>
</dbReference>
<comment type="similarity">
    <text evidence="2 14">Belongs to the 5'-3' exonuclease family. XRN2/RAT1 subfamily.</text>
</comment>
<dbReference type="Pfam" id="PF17846">
    <property type="entry name" value="XRN_M"/>
    <property type="match status" value="1"/>
</dbReference>
<dbReference type="EMBL" id="NDIQ01000001">
    <property type="protein sequence ID" value="PRT53837.1"/>
    <property type="molecule type" value="Genomic_DNA"/>
</dbReference>
<evidence type="ECO:0000259" key="16">
    <source>
        <dbReference type="Pfam" id="PF03159"/>
    </source>
</evidence>
<dbReference type="PIRSF" id="PIRSF037239">
    <property type="entry name" value="Exonuclease_Xrn2"/>
    <property type="match status" value="1"/>
</dbReference>
<accession>A0A2T0FFU3</accession>
<dbReference type="Pfam" id="PF03159">
    <property type="entry name" value="XRN_N"/>
    <property type="match status" value="1"/>
</dbReference>
<gene>
    <name evidence="18" type="ORF">B9G98_01457</name>
</gene>
<keyword evidence="3" id="KW-0806">Transcription termination</keyword>
<dbReference type="STRING" id="45607.A0A2T0FFU3"/>
<dbReference type="FunFam" id="1.25.40.1050:FF:000002">
    <property type="entry name" value="5'-3' exoribonuclease"/>
    <property type="match status" value="1"/>
</dbReference>
<evidence type="ECO:0000256" key="15">
    <source>
        <dbReference type="SAM" id="MobiDB-lite"/>
    </source>
</evidence>
<evidence type="ECO:0000313" key="18">
    <source>
        <dbReference type="EMBL" id="PRT53837.1"/>
    </source>
</evidence>
<feature type="region of interest" description="Disordered" evidence="15">
    <location>
        <begin position="811"/>
        <end position="842"/>
    </location>
</feature>
<sequence length="882" mass="100945">MGVPAFFRWLSSKYPKIIKPCLEDEPVEINGIEYPGDYSLPNKNGELDNLYLDMNGIVHPCTHPEGRPAPENEDEMMLEVFKYTDRVVTMARPRKLLMIAIDGVAPRAKMNQQRSRRFRSAQDAEAAQVAKEEKIAEARRRGEEIDEAIHGKKAWDTNVITPGTPFMEFLASSLRYWISFKLNSDPAWKDLKVIISDASVPGEGEHKIMELIRSQRNDPEHDPNTSHAIYGLDADLIFLGLATHEPNFRILREDVFAQNRTAKASGLKSFIWLDVGILRQYLEIELDIPRTGFPFDLERAIDDWIFMAFFCGNDFLPHLPSLDVRENGIDVLLKAWRQSLSRMQGYMTCDGSVNLSRVQILLRVVAGAESDIFRRRRDQEARRMANDKARKAGQKRMKNERAQARGAAIAKTRGESAPTNPLDNIPLYTPSGESVGQTHMTNQELVAHRNEITMENQTQVEAQAGLKRPADDIDDDHEAEDNIRLWEPGYHHRYYERKFHTSDKNLEFVNEVVQKYIEGVCWTLAYYYQGCPSWTWYYPYHYAPFAQDMTDLDHLKIEFDGGEPFLPYEQLMSVLPAASSHTLPKVFRPLMSDSDSPIIDFYPVDFPIDMNGKKMAWQGIALLPFIDEQRLLAAVRAKYSELTEAERERNARREPVLLVAPENVQRADFAKLYKTDKVVPFSFKSWRAKGLAGTVFRLEDFSPDKPLICPVSSTEHPDIASNGSVMVEYHVPENQMHKSMILQGYNEPNLVLSYDERSQIISRRNKSDRGDERFDRRGRDRPQEFSEPRPLSEDGYIGFLQHQAQLKAQGYDQQHQGGYGGGHTGDRGGYHNGYQNGYQNGHRNYNDGGYGGFNPGGYGGGQNYQGYQRYQGYQGYQGDRQR</sequence>
<keyword evidence="4" id="KW-0698">rRNA processing</keyword>
<dbReference type="Gene3D" id="1.25.40.1050">
    <property type="match status" value="1"/>
</dbReference>
<evidence type="ECO:0000256" key="9">
    <source>
        <dbReference type="ARBA" id="ARBA00023015"/>
    </source>
</evidence>
<dbReference type="OrthoDB" id="28245at2759"/>
<dbReference type="GO" id="GO:0000956">
    <property type="term" value="P:nuclear-transcribed mRNA catabolic process"/>
    <property type="evidence" value="ECO:0007669"/>
    <property type="project" value="TreeGrafter"/>
</dbReference>
<evidence type="ECO:0000256" key="13">
    <source>
        <dbReference type="ARBA" id="ARBA00046943"/>
    </source>
</evidence>
<organism evidence="18 19">
    <name type="scientific">Wickerhamiella sorbophila</name>
    <dbReference type="NCBI Taxonomy" id="45607"/>
    <lineage>
        <taxon>Eukaryota</taxon>
        <taxon>Fungi</taxon>
        <taxon>Dikarya</taxon>
        <taxon>Ascomycota</taxon>
        <taxon>Saccharomycotina</taxon>
        <taxon>Dipodascomycetes</taxon>
        <taxon>Dipodascales</taxon>
        <taxon>Trichomonascaceae</taxon>
        <taxon>Wickerhamiella</taxon>
    </lineage>
</organism>
<dbReference type="PANTHER" id="PTHR12341:SF41">
    <property type="entry name" value="5'-3' EXORIBONUCLEASE 2"/>
    <property type="match status" value="1"/>
</dbReference>
<dbReference type="FunFam" id="3.40.50.12390:FF:000005">
    <property type="entry name" value="5'-3' exoribonuclease 2"/>
    <property type="match status" value="1"/>
</dbReference>
<evidence type="ECO:0000256" key="1">
    <source>
        <dbReference type="ARBA" id="ARBA00004123"/>
    </source>
</evidence>
<comment type="subunit">
    <text evidence="13">Interacts with RAI1; the interaction is direct, stabilizes RAT1 protein structure and may stimulate its exoribonuclease activity. The interaction also stimulates RAI1 pyrophosphohydrolase activity, probably by recruiting it to mRNA substrates.</text>
</comment>
<evidence type="ECO:0000259" key="17">
    <source>
        <dbReference type="Pfam" id="PF17846"/>
    </source>
</evidence>
<dbReference type="Proteomes" id="UP000238350">
    <property type="component" value="Unassembled WGS sequence"/>
</dbReference>
<keyword evidence="10" id="KW-0804">Transcription</keyword>
<comment type="function">
    <text evidence="14">Possesses 5'-&gt;3' exoribonuclease activity. May promote termination of transcription by RNA polymerase II.</text>
</comment>
<dbReference type="Gene3D" id="3.40.50.12390">
    <property type="match status" value="2"/>
</dbReference>